<evidence type="ECO:0000256" key="1">
    <source>
        <dbReference type="SAM" id="Phobius"/>
    </source>
</evidence>
<keyword evidence="1" id="KW-0472">Membrane</keyword>
<keyword evidence="3" id="KW-1185">Reference proteome</keyword>
<feature type="transmembrane region" description="Helical" evidence="1">
    <location>
        <begin position="122"/>
        <end position="143"/>
    </location>
</feature>
<evidence type="ECO:0000313" key="3">
    <source>
        <dbReference type="Proteomes" id="UP000318331"/>
    </source>
</evidence>
<feature type="transmembrane region" description="Helical" evidence="1">
    <location>
        <begin position="44"/>
        <end position="61"/>
    </location>
</feature>
<reference evidence="2 3" key="1">
    <citation type="submission" date="2019-06" db="EMBL/GenBank/DDBJ databases">
        <title>Sequencing the genomes of 1000 actinobacteria strains.</title>
        <authorList>
            <person name="Klenk H.-P."/>
        </authorList>
    </citation>
    <scope>NUCLEOTIDE SEQUENCE [LARGE SCALE GENOMIC DNA]</scope>
    <source>
        <strain evidence="2 3">DSM 18031</strain>
    </source>
</reference>
<organism evidence="2 3">
    <name type="scientific">Klugiella xanthotipulae</name>
    <dbReference type="NCBI Taxonomy" id="244735"/>
    <lineage>
        <taxon>Bacteria</taxon>
        <taxon>Bacillati</taxon>
        <taxon>Actinomycetota</taxon>
        <taxon>Actinomycetes</taxon>
        <taxon>Micrococcales</taxon>
        <taxon>Microbacteriaceae</taxon>
        <taxon>Klugiella</taxon>
    </lineage>
</organism>
<keyword evidence="1" id="KW-0812">Transmembrane</keyword>
<proteinExistence type="predicted"/>
<keyword evidence="1" id="KW-1133">Transmembrane helix</keyword>
<protein>
    <recommendedName>
        <fullName evidence="4">Signal peptidase I</fullName>
    </recommendedName>
</protein>
<dbReference type="AlphaFoldDB" id="A0A543HTD3"/>
<feature type="transmembrane region" description="Helical" evidence="1">
    <location>
        <begin position="89"/>
        <end position="110"/>
    </location>
</feature>
<evidence type="ECO:0008006" key="4">
    <source>
        <dbReference type="Google" id="ProtNLM"/>
    </source>
</evidence>
<gene>
    <name evidence="2" type="ORF">FB466_2475</name>
</gene>
<dbReference type="Proteomes" id="UP000318331">
    <property type="component" value="Unassembled WGS sequence"/>
</dbReference>
<comment type="caution">
    <text evidence="2">The sequence shown here is derived from an EMBL/GenBank/DDBJ whole genome shotgun (WGS) entry which is preliminary data.</text>
</comment>
<sequence length="153" mass="17079">MTSGGALARMKSRSRFTASITGGDPVMNITDAASISTIWQQNSWVAIIFYIVTAIALWRVFEKAGEPGWAAIIPLVNVYFLLKVAGRQWWWLLLLLIPVVNLILLIVVAFDIGRNFGKGGAYSFFLLWMFPIIGYLILGFGSARYRGPQASRY</sequence>
<feature type="transmembrane region" description="Helical" evidence="1">
    <location>
        <begin position="67"/>
        <end position="82"/>
    </location>
</feature>
<name>A0A543HTD3_9MICO</name>
<dbReference type="EMBL" id="VFPN01000003">
    <property type="protein sequence ID" value="TQM61519.1"/>
    <property type="molecule type" value="Genomic_DNA"/>
</dbReference>
<dbReference type="InterPro" id="IPR043739">
    <property type="entry name" value="DUF5684"/>
</dbReference>
<accession>A0A543HTD3</accession>
<evidence type="ECO:0000313" key="2">
    <source>
        <dbReference type="EMBL" id="TQM61519.1"/>
    </source>
</evidence>
<dbReference type="Pfam" id="PF18936">
    <property type="entry name" value="DUF5684"/>
    <property type="match status" value="1"/>
</dbReference>